<dbReference type="GO" id="GO:0016020">
    <property type="term" value="C:membrane"/>
    <property type="evidence" value="ECO:0007669"/>
    <property type="project" value="TreeGrafter"/>
</dbReference>
<evidence type="ECO:0000256" key="1">
    <source>
        <dbReference type="ARBA" id="ARBA00000098"/>
    </source>
</evidence>
<evidence type="ECO:0000256" key="7">
    <source>
        <dbReference type="ARBA" id="ARBA00022833"/>
    </source>
</evidence>
<evidence type="ECO:0000259" key="17">
    <source>
        <dbReference type="Pfam" id="PF17900"/>
    </source>
</evidence>
<feature type="domain" description="ERAP1-like C-terminal" evidence="16">
    <location>
        <begin position="552"/>
        <end position="860"/>
    </location>
</feature>
<feature type="binding site" evidence="10">
    <location>
        <begin position="296"/>
        <end position="300"/>
    </location>
    <ligand>
        <name>substrate</name>
    </ligand>
</feature>
<evidence type="ECO:0000256" key="8">
    <source>
        <dbReference type="ARBA" id="ARBA00023049"/>
    </source>
</evidence>
<comment type="similarity">
    <text evidence="2 13">Belongs to the peptidase M1 family.</text>
</comment>
<dbReference type="Gene3D" id="1.10.390.10">
    <property type="entry name" value="Neutral Protease Domain 2"/>
    <property type="match status" value="1"/>
</dbReference>
<dbReference type="CDD" id="cd09601">
    <property type="entry name" value="M1_APN-Q_like"/>
    <property type="match status" value="1"/>
</dbReference>
<dbReference type="InterPro" id="IPR027268">
    <property type="entry name" value="Peptidase_M4/M1_CTD_sf"/>
</dbReference>
<evidence type="ECO:0000259" key="15">
    <source>
        <dbReference type="Pfam" id="PF01433"/>
    </source>
</evidence>
<dbReference type="FunFam" id="1.10.390.10:FF:000006">
    <property type="entry name" value="Puromycin-sensitive aminopeptidase"/>
    <property type="match status" value="1"/>
</dbReference>
<dbReference type="SUPFAM" id="SSF63737">
    <property type="entry name" value="Leukotriene A4 hydrolase N-terminal domain"/>
    <property type="match status" value="1"/>
</dbReference>
<dbReference type="PANTHER" id="PTHR11533">
    <property type="entry name" value="PROTEASE M1 ZINC METALLOPROTEASE"/>
    <property type="match status" value="1"/>
</dbReference>
<dbReference type="GO" id="GO:0006508">
    <property type="term" value="P:proteolysis"/>
    <property type="evidence" value="ECO:0007669"/>
    <property type="project" value="UniProtKB-KW"/>
</dbReference>
<feature type="binding site" evidence="10">
    <location>
        <position position="816"/>
    </location>
    <ligand>
        <name>substrate</name>
    </ligand>
</feature>
<evidence type="ECO:0000256" key="14">
    <source>
        <dbReference type="SAM" id="SignalP"/>
    </source>
</evidence>
<dbReference type="InterPro" id="IPR050344">
    <property type="entry name" value="Peptidase_M1_aminopeptidases"/>
</dbReference>
<feature type="binding site" evidence="11">
    <location>
        <position position="355"/>
    </location>
    <ligand>
        <name>Zn(2+)</name>
        <dbReference type="ChEBI" id="CHEBI:29105"/>
        <note>catalytic</note>
    </ligand>
</feature>
<keyword evidence="8 13" id="KW-0482">Metalloprotease</keyword>
<gene>
    <name evidence="18" type="ORF">G7077_03695</name>
</gene>
<sequence length="882" mass="95377">MNVRPLLALSVAAAALLAAPQQSAAAPDTVDASLPTQLPREAVPSHYAITVTPNAPKLTFDANVLIDLQVVKPTRSLTLNAADLSFRKVSISGAAQATGRAKTNADAQTATFDFGRTLAPGKYRLAVDYSGKINTQANGLFALDYKNKEGKDARSLFTQFEAPDARRFVPSWDEPDYKATFDLTARVPAAETAVSNMPVATSRTIAGGLKEYRFQTSPVMSSYLLFFAQGDFERIAKKVGDREVGIVVSRGNGDKARYALDAEAQLLPYFDDYFGVPYPLPKLDNVAGPGQSQFFGAMENWGAIFTFEKILLNDPAITTERDRQAIFSVEAHEMAHQWFGNLVTMAWWDDLWLNEGFASWMATRATQHFHPDWGADVDRVASREEAMALDAIKSTHPIVQQIRTVEQANQAFDNITYEKGQSVITMLEGFAGADIWQAGIQAYMKRHAYQNTRTADLWAAVEGAGAKGLTQVANDFTNQPGIPLITVGPARCVGGRTVATLTQTQFAGDDRARVSTPLRWHVPVRASAGGKVAQIITAGPTNTIEVEGCGPLLINPGQTGYFRTLYQPQQAAALIGRFGALGPVDQFGLMTEQLVLSSAGYQPMSVGLDAIAAVPATGNAKVVNEAVSRWNDLYDELEGQPALQQAIASRMVRTYGPRLQQLGFAPRAGESPIETLLRPTLIGRLGKYGDPAVKAEGKRLFTAWQSNPDAIPGSLKGSWLGVVADNADAATWDALHRSAQRASGAVERSTLYELLGRARNEALARRALELALTDEPGKTVSASIIRSVAAVHPKMAIEFVLAHLAQVNELVDISGRSRFMQRLVGDSSDASLIPILESYANANLAATDRAPINQAIDTIRLLSARQSRMRSEVGAWLAGRSS</sequence>
<dbReference type="GO" id="GO:0005615">
    <property type="term" value="C:extracellular space"/>
    <property type="evidence" value="ECO:0007669"/>
    <property type="project" value="TreeGrafter"/>
</dbReference>
<dbReference type="GO" id="GO:0016285">
    <property type="term" value="F:alanyl aminopeptidase activity"/>
    <property type="evidence" value="ECO:0007669"/>
    <property type="project" value="UniProtKB-EC"/>
</dbReference>
<keyword evidence="7 11" id="KW-0862">Zinc</keyword>
<keyword evidence="5 11" id="KW-0479">Metal-binding</keyword>
<comment type="cofactor">
    <cofactor evidence="11 13">
        <name>Zn(2+)</name>
        <dbReference type="ChEBI" id="CHEBI:29105"/>
    </cofactor>
    <text evidence="11 13">Binds 1 zinc ion per subunit.</text>
</comment>
<dbReference type="InterPro" id="IPR001930">
    <property type="entry name" value="Peptidase_M1"/>
</dbReference>
<feature type="domain" description="Aminopeptidase N-like N-terminal" evidence="17">
    <location>
        <begin position="43"/>
        <end position="224"/>
    </location>
</feature>
<evidence type="ECO:0000256" key="9">
    <source>
        <dbReference type="PIRSR" id="PIRSR634016-1"/>
    </source>
</evidence>
<dbReference type="Proteomes" id="UP000503222">
    <property type="component" value="Chromosome"/>
</dbReference>
<comment type="catalytic activity">
    <reaction evidence="1">
        <text>Release of an N-terminal amino acid, Xaa-|-Yaa- from a peptide, amide or arylamide. Xaa is preferably Ala, but may be most amino acids including Pro (slow action). When a terminal hydrophobic residue is followed by a prolyl residue, the two may be released as an intact Xaa-Pro dipeptide.</text>
        <dbReference type="EC" id="3.4.11.2"/>
    </reaction>
</comment>
<dbReference type="InterPro" id="IPR045357">
    <property type="entry name" value="Aminopeptidase_N-like_N"/>
</dbReference>
<keyword evidence="3 13" id="KW-0031">Aminopeptidase</keyword>
<evidence type="ECO:0000256" key="4">
    <source>
        <dbReference type="ARBA" id="ARBA00022670"/>
    </source>
</evidence>
<keyword evidence="6 13" id="KW-0378">Hydrolase</keyword>
<evidence type="ECO:0000256" key="12">
    <source>
        <dbReference type="PIRSR" id="PIRSR634016-4"/>
    </source>
</evidence>
<evidence type="ECO:0000256" key="6">
    <source>
        <dbReference type="ARBA" id="ARBA00022801"/>
    </source>
</evidence>
<feature type="site" description="Transition state stabilizer" evidence="12">
    <location>
        <position position="417"/>
    </location>
</feature>
<reference evidence="18 19" key="1">
    <citation type="submission" date="2020-03" db="EMBL/GenBank/DDBJ databases">
        <title>Sphingomonas sp. nov., isolated from fish.</title>
        <authorList>
            <person name="Hyun D.-W."/>
            <person name="Bae J.-W."/>
        </authorList>
    </citation>
    <scope>NUCLEOTIDE SEQUENCE [LARGE SCALE GENOMIC DNA]</scope>
    <source>
        <strain evidence="18 19">HDW15B</strain>
    </source>
</reference>
<dbReference type="GO" id="GO:0042277">
    <property type="term" value="F:peptide binding"/>
    <property type="evidence" value="ECO:0007669"/>
    <property type="project" value="TreeGrafter"/>
</dbReference>
<dbReference type="Gene3D" id="2.60.40.1730">
    <property type="entry name" value="tricorn interacting facor f3 domain"/>
    <property type="match status" value="1"/>
</dbReference>
<dbReference type="GO" id="GO:0008270">
    <property type="term" value="F:zinc ion binding"/>
    <property type="evidence" value="ECO:0007669"/>
    <property type="project" value="UniProtKB-UniRule"/>
</dbReference>
<organism evidence="18 19">
    <name type="scientific">Sphingomonas piscis</name>
    <dbReference type="NCBI Taxonomy" id="2714943"/>
    <lineage>
        <taxon>Bacteria</taxon>
        <taxon>Pseudomonadati</taxon>
        <taxon>Pseudomonadota</taxon>
        <taxon>Alphaproteobacteria</taxon>
        <taxon>Sphingomonadales</taxon>
        <taxon>Sphingomonadaceae</taxon>
        <taxon>Sphingomonas</taxon>
    </lineage>
</organism>
<protein>
    <recommendedName>
        <fullName evidence="13">Aminopeptidase</fullName>
        <ecNumber evidence="13">3.4.11.-</ecNumber>
    </recommendedName>
</protein>
<dbReference type="EC" id="3.4.11.-" evidence="13"/>
<feature type="binding site" evidence="11">
    <location>
        <position position="336"/>
    </location>
    <ligand>
        <name>Zn(2+)</name>
        <dbReference type="ChEBI" id="CHEBI:29105"/>
        <note>catalytic</note>
    </ligand>
</feature>
<dbReference type="Pfam" id="PF17900">
    <property type="entry name" value="Peptidase_M1_N"/>
    <property type="match status" value="1"/>
</dbReference>
<dbReference type="Pfam" id="PF01433">
    <property type="entry name" value="Peptidase_M1"/>
    <property type="match status" value="1"/>
</dbReference>
<dbReference type="InterPro" id="IPR034016">
    <property type="entry name" value="M1_APN-typ"/>
</dbReference>
<evidence type="ECO:0000313" key="18">
    <source>
        <dbReference type="EMBL" id="QIK79913.1"/>
    </source>
</evidence>
<feature type="active site" description="Proton acceptor" evidence="9">
    <location>
        <position position="333"/>
    </location>
</feature>
<dbReference type="GO" id="GO:0005737">
    <property type="term" value="C:cytoplasm"/>
    <property type="evidence" value="ECO:0007669"/>
    <property type="project" value="TreeGrafter"/>
</dbReference>
<evidence type="ECO:0000256" key="11">
    <source>
        <dbReference type="PIRSR" id="PIRSR634016-3"/>
    </source>
</evidence>
<feature type="signal peptide" evidence="14">
    <location>
        <begin position="1"/>
        <end position="24"/>
    </location>
</feature>
<dbReference type="Gene3D" id="1.25.50.20">
    <property type="match status" value="1"/>
</dbReference>
<keyword evidence="4 13" id="KW-0645">Protease</keyword>
<feature type="binding site" evidence="10">
    <location>
        <position position="161"/>
    </location>
    <ligand>
        <name>substrate</name>
    </ligand>
</feature>
<dbReference type="GO" id="GO:0043171">
    <property type="term" value="P:peptide catabolic process"/>
    <property type="evidence" value="ECO:0007669"/>
    <property type="project" value="TreeGrafter"/>
</dbReference>
<evidence type="ECO:0000256" key="2">
    <source>
        <dbReference type="ARBA" id="ARBA00010136"/>
    </source>
</evidence>
<evidence type="ECO:0000256" key="10">
    <source>
        <dbReference type="PIRSR" id="PIRSR634016-2"/>
    </source>
</evidence>
<dbReference type="PANTHER" id="PTHR11533:SF174">
    <property type="entry name" value="PUROMYCIN-SENSITIVE AMINOPEPTIDASE-RELATED"/>
    <property type="match status" value="1"/>
</dbReference>
<dbReference type="InterPro" id="IPR024571">
    <property type="entry name" value="ERAP1-like_C_dom"/>
</dbReference>
<evidence type="ECO:0000259" key="16">
    <source>
        <dbReference type="Pfam" id="PF11838"/>
    </source>
</evidence>
<dbReference type="InterPro" id="IPR014782">
    <property type="entry name" value="Peptidase_M1_dom"/>
</dbReference>
<name>A0A6G7YT46_9SPHN</name>
<dbReference type="PRINTS" id="PR00756">
    <property type="entry name" value="ALADIPTASE"/>
</dbReference>
<feature type="binding site" evidence="11">
    <location>
        <position position="332"/>
    </location>
    <ligand>
        <name>Zn(2+)</name>
        <dbReference type="ChEBI" id="CHEBI:29105"/>
        <note>catalytic</note>
    </ligand>
</feature>
<proteinExistence type="inferred from homology"/>
<evidence type="ECO:0000256" key="5">
    <source>
        <dbReference type="ARBA" id="ARBA00022723"/>
    </source>
</evidence>
<dbReference type="Pfam" id="PF11838">
    <property type="entry name" value="ERAP1_C"/>
    <property type="match status" value="1"/>
</dbReference>
<dbReference type="Gene3D" id="2.60.40.1910">
    <property type="match status" value="1"/>
</dbReference>
<dbReference type="SUPFAM" id="SSF55486">
    <property type="entry name" value="Metalloproteases ('zincins'), catalytic domain"/>
    <property type="match status" value="1"/>
</dbReference>
<feature type="chain" id="PRO_5026048719" description="Aminopeptidase" evidence="14">
    <location>
        <begin position="25"/>
        <end position="882"/>
    </location>
</feature>
<feature type="domain" description="Peptidase M1 membrane alanine aminopeptidase" evidence="15">
    <location>
        <begin position="258"/>
        <end position="475"/>
    </location>
</feature>
<evidence type="ECO:0000313" key="19">
    <source>
        <dbReference type="Proteomes" id="UP000503222"/>
    </source>
</evidence>
<dbReference type="GO" id="GO:0070006">
    <property type="term" value="F:metalloaminopeptidase activity"/>
    <property type="evidence" value="ECO:0007669"/>
    <property type="project" value="TreeGrafter"/>
</dbReference>
<dbReference type="KEGG" id="spii:G7077_03695"/>
<keyword evidence="19" id="KW-1185">Reference proteome</keyword>
<dbReference type="InterPro" id="IPR042097">
    <property type="entry name" value="Aminopeptidase_N-like_N_sf"/>
</dbReference>
<accession>A0A6G7YT46</accession>
<evidence type="ECO:0000256" key="13">
    <source>
        <dbReference type="RuleBase" id="RU364040"/>
    </source>
</evidence>
<dbReference type="AlphaFoldDB" id="A0A6G7YT46"/>
<evidence type="ECO:0000256" key="3">
    <source>
        <dbReference type="ARBA" id="ARBA00022438"/>
    </source>
</evidence>
<keyword evidence="14" id="KW-0732">Signal</keyword>
<dbReference type="EMBL" id="CP049869">
    <property type="protein sequence ID" value="QIK79913.1"/>
    <property type="molecule type" value="Genomic_DNA"/>
</dbReference>